<evidence type="ECO:0000313" key="4">
    <source>
        <dbReference type="Proteomes" id="UP000008514"/>
    </source>
</evidence>
<dbReference type="EMBL" id="CP003879">
    <property type="protein sequence ID" value="AFU68669.1"/>
    <property type="molecule type" value="Genomic_DNA"/>
</dbReference>
<gene>
    <name evidence="3" type="ordered locus">P700755_001835</name>
</gene>
<organism evidence="3 4">
    <name type="scientific">Psychroflexus torquis (strain ATCC 700755 / CIP 106069 / ACAM 623)</name>
    <dbReference type="NCBI Taxonomy" id="313595"/>
    <lineage>
        <taxon>Bacteria</taxon>
        <taxon>Pseudomonadati</taxon>
        <taxon>Bacteroidota</taxon>
        <taxon>Flavobacteriia</taxon>
        <taxon>Flavobacteriales</taxon>
        <taxon>Flavobacteriaceae</taxon>
        <taxon>Psychroflexus</taxon>
    </lineage>
</organism>
<feature type="domain" description="SnoaL-like" evidence="2">
    <location>
        <begin position="23"/>
        <end position="138"/>
    </location>
</feature>
<reference evidence="3" key="2">
    <citation type="submission" date="2012-09" db="EMBL/GenBank/DDBJ databases">
        <title>The complete sequence of Psychroflexus torquis an extreme psychrophile from sea-ice that is stimulated by light.</title>
        <authorList>
            <person name="Feng S."/>
            <person name="Powell S.M."/>
            <person name="Bowman J.P."/>
        </authorList>
    </citation>
    <scope>NUCLEOTIDE SEQUENCE [LARGE SCALE GENOMIC DNA]</scope>
    <source>
        <strain evidence="3">ATCC 700755</strain>
    </source>
</reference>
<sequence length="161" mass="18594">MKLLFTFLFACLSFVSVAQKKAIEQRINQWHKAAETADFKTYFNVMTEDAVFVGSDASEVWNYKEFKAFAKPYFDAGKAWTFTPVNRNVYLSPNQQMAWFDETLDSKHMGVCRGSGVLTMQKDETWKIVHYVLSIAIPNPDVDKVVKLKEELDKVYLKTID</sequence>
<keyword evidence="1" id="KW-0732">Signal</keyword>
<evidence type="ECO:0000259" key="2">
    <source>
        <dbReference type="Pfam" id="PF13474"/>
    </source>
</evidence>
<protein>
    <submittedName>
        <fullName evidence="3">Protein with SnoaL_3 domain, NTF_2 superfamily</fullName>
    </submittedName>
</protein>
<dbReference type="InterPro" id="IPR037401">
    <property type="entry name" value="SnoaL-like"/>
</dbReference>
<name>K4IE43_PSYTT</name>
<feature type="chain" id="PRO_5003877673" evidence="1">
    <location>
        <begin position="19"/>
        <end position="161"/>
    </location>
</feature>
<dbReference type="InterPro" id="IPR032710">
    <property type="entry name" value="NTF2-like_dom_sf"/>
</dbReference>
<accession>K4IE43</accession>
<feature type="signal peptide" evidence="1">
    <location>
        <begin position="1"/>
        <end position="18"/>
    </location>
</feature>
<dbReference type="eggNOG" id="COG4319">
    <property type="taxonomic scope" value="Bacteria"/>
</dbReference>
<evidence type="ECO:0000313" key="3">
    <source>
        <dbReference type="EMBL" id="AFU68669.1"/>
    </source>
</evidence>
<reference evidence="3" key="1">
    <citation type="submission" date="2006-03" db="EMBL/GenBank/DDBJ databases">
        <authorList>
            <person name="Bowman J."/>
            <person name="Ferriera S."/>
            <person name="Johnson J."/>
            <person name="Kravitz S."/>
            <person name="Halpern A."/>
            <person name="Remington K."/>
            <person name="Beeson K."/>
            <person name="Tran B."/>
            <person name="Rogers Y.-H."/>
            <person name="Friedman R."/>
            <person name="Venter J.C."/>
        </authorList>
    </citation>
    <scope>NUCLEOTIDE SEQUENCE [LARGE SCALE GENOMIC DNA]</scope>
    <source>
        <strain evidence="3">ATCC 700755</strain>
    </source>
</reference>
<dbReference type="AlphaFoldDB" id="K4IE43"/>
<dbReference type="KEGG" id="ptq:P700755_001835"/>
<dbReference type="SUPFAM" id="SSF54427">
    <property type="entry name" value="NTF2-like"/>
    <property type="match status" value="1"/>
</dbReference>
<dbReference type="RefSeq" id="WP_015024262.1">
    <property type="nucleotide sequence ID" value="NC_018721.1"/>
</dbReference>
<dbReference type="OrthoDB" id="271716at2"/>
<evidence type="ECO:0000256" key="1">
    <source>
        <dbReference type="SAM" id="SignalP"/>
    </source>
</evidence>
<dbReference type="STRING" id="313595.P700755_001835"/>
<dbReference type="Gene3D" id="3.10.450.50">
    <property type="match status" value="1"/>
</dbReference>
<keyword evidence="4" id="KW-1185">Reference proteome</keyword>
<dbReference type="HOGENOM" id="CLU_119548_1_0_10"/>
<dbReference type="Pfam" id="PF13474">
    <property type="entry name" value="SnoaL_3"/>
    <property type="match status" value="1"/>
</dbReference>
<dbReference type="Proteomes" id="UP000008514">
    <property type="component" value="Chromosome"/>
</dbReference>
<proteinExistence type="predicted"/>